<dbReference type="AlphaFoldDB" id="A0A2P5D5S3"/>
<dbReference type="Pfam" id="PF13456">
    <property type="entry name" value="RVT_3"/>
    <property type="match status" value="1"/>
</dbReference>
<dbReference type="InterPro" id="IPR044730">
    <property type="entry name" value="RNase_H-like_dom_plant"/>
</dbReference>
<keyword evidence="1" id="KW-0812">Transmembrane</keyword>
<protein>
    <recommendedName>
        <fullName evidence="2">RNase H type-1 domain-containing protein</fullName>
    </recommendedName>
</protein>
<evidence type="ECO:0000256" key="1">
    <source>
        <dbReference type="SAM" id="Phobius"/>
    </source>
</evidence>
<feature type="transmembrane region" description="Helical" evidence="1">
    <location>
        <begin position="28"/>
        <end position="50"/>
    </location>
</feature>
<evidence type="ECO:0000313" key="3">
    <source>
        <dbReference type="EMBL" id="PON68606.1"/>
    </source>
</evidence>
<keyword evidence="4" id="KW-1185">Reference proteome</keyword>
<dbReference type="GO" id="GO:0003676">
    <property type="term" value="F:nucleic acid binding"/>
    <property type="evidence" value="ECO:0007669"/>
    <property type="project" value="InterPro"/>
</dbReference>
<evidence type="ECO:0000313" key="4">
    <source>
        <dbReference type="Proteomes" id="UP000237105"/>
    </source>
</evidence>
<dbReference type="OrthoDB" id="10592119at2759"/>
<dbReference type="CDD" id="cd06222">
    <property type="entry name" value="RNase_H_like"/>
    <property type="match status" value="1"/>
</dbReference>
<organism evidence="3 4">
    <name type="scientific">Parasponia andersonii</name>
    <name type="common">Sponia andersonii</name>
    <dbReference type="NCBI Taxonomy" id="3476"/>
    <lineage>
        <taxon>Eukaryota</taxon>
        <taxon>Viridiplantae</taxon>
        <taxon>Streptophyta</taxon>
        <taxon>Embryophyta</taxon>
        <taxon>Tracheophyta</taxon>
        <taxon>Spermatophyta</taxon>
        <taxon>Magnoliopsida</taxon>
        <taxon>eudicotyledons</taxon>
        <taxon>Gunneridae</taxon>
        <taxon>Pentapetalae</taxon>
        <taxon>rosids</taxon>
        <taxon>fabids</taxon>
        <taxon>Rosales</taxon>
        <taxon>Cannabaceae</taxon>
        <taxon>Parasponia</taxon>
    </lineage>
</organism>
<dbReference type="EMBL" id="JXTB01000061">
    <property type="protein sequence ID" value="PON68606.1"/>
    <property type="molecule type" value="Genomic_DNA"/>
</dbReference>
<dbReference type="Proteomes" id="UP000237105">
    <property type="component" value="Unassembled WGS sequence"/>
</dbReference>
<dbReference type="Gene3D" id="3.30.420.10">
    <property type="entry name" value="Ribonuclease H-like superfamily/Ribonuclease H"/>
    <property type="match status" value="1"/>
</dbReference>
<reference evidence="4" key="1">
    <citation type="submission" date="2016-06" db="EMBL/GenBank/DDBJ databases">
        <title>Parallel loss of symbiosis genes in relatives of nitrogen-fixing non-legume Parasponia.</title>
        <authorList>
            <person name="Van Velzen R."/>
            <person name="Holmer R."/>
            <person name="Bu F."/>
            <person name="Rutten L."/>
            <person name="Van Zeijl A."/>
            <person name="Liu W."/>
            <person name="Santuari L."/>
            <person name="Cao Q."/>
            <person name="Sharma T."/>
            <person name="Shen D."/>
            <person name="Roswanjaya Y."/>
            <person name="Wardhani T."/>
            <person name="Kalhor M.S."/>
            <person name="Jansen J."/>
            <person name="Van den Hoogen J."/>
            <person name="Gungor B."/>
            <person name="Hartog M."/>
            <person name="Hontelez J."/>
            <person name="Verver J."/>
            <person name="Yang W.-C."/>
            <person name="Schijlen E."/>
            <person name="Repin R."/>
            <person name="Schilthuizen M."/>
            <person name="Schranz E."/>
            <person name="Heidstra R."/>
            <person name="Miyata K."/>
            <person name="Fedorova E."/>
            <person name="Kohlen W."/>
            <person name="Bisseling T."/>
            <person name="Smit S."/>
            <person name="Geurts R."/>
        </authorList>
    </citation>
    <scope>NUCLEOTIDE SEQUENCE [LARGE SCALE GENOMIC DNA]</scope>
    <source>
        <strain evidence="4">cv. WU1-14</strain>
    </source>
</reference>
<feature type="domain" description="RNase H type-1" evidence="2">
    <location>
        <begin position="90"/>
        <end position="192"/>
    </location>
</feature>
<name>A0A2P5D5S3_PARAD</name>
<dbReference type="GO" id="GO:0004523">
    <property type="term" value="F:RNA-DNA hybrid ribonuclease activity"/>
    <property type="evidence" value="ECO:0007669"/>
    <property type="project" value="InterPro"/>
</dbReference>
<accession>A0A2P5D5S3</accession>
<evidence type="ECO:0000259" key="2">
    <source>
        <dbReference type="Pfam" id="PF13456"/>
    </source>
</evidence>
<dbReference type="InterPro" id="IPR002156">
    <property type="entry name" value="RNaseH_domain"/>
</dbReference>
<comment type="caution">
    <text evidence="3">The sequence shown here is derived from an EMBL/GenBank/DDBJ whole genome shotgun (WGS) entry which is preliminary data.</text>
</comment>
<keyword evidence="1" id="KW-0472">Membrane</keyword>
<proteinExistence type="predicted"/>
<sequence>MDHIWLTRNGATIHDHSAPDVNSCLRHIYFLFLLVVLSTAPGISSLHIAMGSDEMMLAAMAINMAMKRSTGRFLTASLRVILLHGHKYGHEGVILFAVTSKTTPNKSPLVEEAHSAILALTEAVNRKIPYCIIEGDSQVITISNLNEEQSNWEIVKYSISFAKALSNQFMGLSFNFVPTEYNFYARNLAKWALFCNNISGEIDIEAVPMVAFCNLYIL</sequence>
<gene>
    <name evidence="3" type="ORF">PanWU01x14_094150</name>
</gene>
<keyword evidence="1" id="KW-1133">Transmembrane helix</keyword>
<dbReference type="InterPro" id="IPR036397">
    <property type="entry name" value="RNaseH_sf"/>
</dbReference>